<proteinExistence type="predicted"/>
<evidence type="ECO:0000256" key="1">
    <source>
        <dbReference type="SAM" id="Coils"/>
    </source>
</evidence>
<dbReference type="InterPro" id="IPR039275">
    <property type="entry name" value="PDZD8"/>
</dbReference>
<dbReference type="InterPro" id="IPR036034">
    <property type="entry name" value="PDZ_sf"/>
</dbReference>
<keyword evidence="5" id="KW-1185">Reference proteome</keyword>
<feature type="coiled-coil region" evidence="1">
    <location>
        <begin position="638"/>
        <end position="665"/>
    </location>
</feature>
<feature type="compositionally biased region" description="Low complexity" evidence="2">
    <location>
        <begin position="591"/>
        <end position="605"/>
    </location>
</feature>
<evidence type="ECO:0000313" key="4">
    <source>
        <dbReference type="EMBL" id="MEQ2169453.1"/>
    </source>
</evidence>
<organism evidence="4 5">
    <name type="scientific">Goodea atripinnis</name>
    <dbReference type="NCBI Taxonomy" id="208336"/>
    <lineage>
        <taxon>Eukaryota</taxon>
        <taxon>Metazoa</taxon>
        <taxon>Chordata</taxon>
        <taxon>Craniata</taxon>
        <taxon>Vertebrata</taxon>
        <taxon>Euteleostomi</taxon>
        <taxon>Actinopterygii</taxon>
        <taxon>Neopterygii</taxon>
        <taxon>Teleostei</taxon>
        <taxon>Neoteleostei</taxon>
        <taxon>Acanthomorphata</taxon>
        <taxon>Ovalentaria</taxon>
        <taxon>Atherinomorphae</taxon>
        <taxon>Cyprinodontiformes</taxon>
        <taxon>Goodeidae</taxon>
        <taxon>Goodea</taxon>
    </lineage>
</organism>
<reference evidence="4 5" key="1">
    <citation type="submission" date="2021-06" db="EMBL/GenBank/DDBJ databases">
        <authorList>
            <person name="Palmer J.M."/>
        </authorList>
    </citation>
    <scope>NUCLEOTIDE SEQUENCE [LARGE SCALE GENOMIC DNA]</scope>
    <source>
        <strain evidence="4 5">GA_2019</strain>
        <tissue evidence="4">Muscle</tissue>
    </source>
</reference>
<sequence>MTFRHIPACEGDAVYVSIETVMPNSPAALADLQKGDRLIAIGGNLVTLQEGLGQLEETGFISQPGGYEEDPAPITTLSDISDSKDMDSEFEELILDTKPSQPSGPSISCTNISDTKEDFLLALNQSPKRTVANLASKPLGTISPILNRKLNLVGLQSPLKPQTKESPKPSPHKASSEPGESLHRPTVLPPPPPSRPPVPPRPQIRLTSASSETGLLEVVDLVSNNVVTASTTATSASEKSLDKFSVCGATEDKSVTEKTGIKQSEGKQFTKGAESNDEMLSSCPVNSSKADQTKDKVSESSFSTRDSLDDHSIWESPETMFSKHTARWSKASVVFEVETNHKYLNVALWCKDPFKLGSLLCLGHVSLPLEHVALECMATSSAEYQSTFRLGPPEPKANVSRTALRNLSLHKGFNEKLCYGDVTLNFCYLAEGELECPVRLTEREQEGNLHDEDLREKELALSVPRDDLAYSALQSPEVRHNFQDTQFQNPTWCEYCKKKDKCLAESPLCVATAERRGADPEAKSTINRATGLTRHIINTSSRLLNLRQMPKTRLEQVTDLGPGTVEPSPKQTPNTSDNESSDTETYTSGASPSKQPTSSSSTTSKLVRKEGGLDDSVFIAVKEIGRDLYRGLPTDERSQKLELMLDKLQQEIDQELEHNNALMIEEKEATDTRRKAISSTALAKSGERLQALTLLMIHYRAGIEDLESVESMSPSEQQGFKSKAESLEEEVLMGPEVYDSDTCSPVEVQLLDDISEEQICVEALH</sequence>
<dbReference type="SUPFAM" id="SSF50156">
    <property type="entry name" value="PDZ domain-like"/>
    <property type="match status" value="1"/>
</dbReference>
<dbReference type="InterPro" id="IPR041489">
    <property type="entry name" value="PDZ_6"/>
</dbReference>
<feature type="region of interest" description="Disordered" evidence="2">
    <location>
        <begin position="252"/>
        <end position="304"/>
    </location>
</feature>
<name>A0ABV0NFT1_9TELE</name>
<dbReference type="Gene3D" id="2.30.42.10">
    <property type="match status" value="1"/>
</dbReference>
<feature type="domain" description="PDZ" evidence="3">
    <location>
        <begin position="16"/>
        <end position="59"/>
    </location>
</feature>
<gene>
    <name evidence="4" type="ORF">GOODEAATRI_025394</name>
</gene>
<feature type="compositionally biased region" description="Polar residues" evidence="2">
    <location>
        <begin position="569"/>
        <end position="590"/>
    </location>
</feature>
<dbReference type="PROSITE" id="PS50106">
    <property type="entry name" value="PDZ"/>
    <property type="match status" value="1"/>
</dbReference>
<feature type="region of interest" description="Disordered" evidence="2">
    <location>
        <begin position="558"/>
        <end position="608"/>
    </location>
</feature>
<evidence type="ECO:0000256" key="2">
    <source>
        <dbReference type="SAM" id="MobiDB-lite"/>
    </source>
</evidence>
<dbReference type="Pfam" id="PF17820">
    <property type="entry name" value="PDZ_6"/>
    <property type="match status" value="1"/>
</dbReference>
<dbReference type="InterPro" id="IPR001478">
    <property type="entry name" value="PDZ"/>
</dbReference>
<dbReference type="PANTHER" id="PTHR21519:SF1">
    <property type="entry name" value="PDZ DOMAIN-CONTAINING PROTEIN 8"/>
    <property type="match status" value="1"/>
</dbReference>
<comment type="caution">
    <text evidence="4">The sequence shown here is derived from an EMBL/GenBank/DDBJ whole genome shotgun (WGS) entry which is preliminary data.</text>
</comment>
<evidence type="ECO:0000259" key="3">
    <source>
        <dbReference type="PROSITE" id="PS50106"/>
    </source>
</evidence>
<feature type="compositionally biased region" description="Pro residues" evidence="2">
    <location>
        <begin position="187"/>
        <end position="202"/>
    </location>
</feature>
<dbReference type="EMBL" id="JAHRIO010032964">
    <property type="protein sequence ID" value="MEQ2169453.1"/>
    <property type="molecule type" value="Genomic_DNA"/>
</dbReference>
<protein>
    <recommendedName>
        <fullName evidence="3">PDZ domain-containing protein</fullName>
    </recommendedName>
</protein>
<evidence type="ECO:0000313" key="5">
    <source>
        <dbReference type="Proteomes" id="UP001476798"/>
    </source>
</evidence>
<keyword evidence="1" id="KW-0175">Coiled coil</keyword>
<dbReference type="PANTHER" id="PTHR21519">
    <property type="entry name" value="PDZ DOMAIN-CONTAINING PROTEIN 8"/>
    <property type="match status" value="1"/>
</dbReference>
<feature type="region of interest" description="Disordered" evidence="2">
    <location>
        <begin position="158"/>
        <end position="205"/>
    </location>
</feature>
<dbReference type="Proteomes" id="UP001476798">
    <property type="component" value="Unassembled WGS sequence"/>
</dbReference>
<accession>A0ABV0NFT1</accession>